<evidence type="ECO:0000313" key="1">
    <source>
        <dbReference type="EMBL" id="CAG8454912.1"/>
    </source>
</evidence>
<protein>
    <submittedName>
        <fullName evidence="1">13995_t:CDS:1</fullName>
    </submittedName>
</protein>
<organism evidence="1 2">
    <name type="scientific">Cetraspora pellucida</name>
    <dbReference type="NCBI Taxonomy" id="1433469"/>
    <lineage>
        <taxon>Eukaryota</taxon>
        <taxon>Fungi</taxon>
        <taxon>Fungi incertae sedis</taxon>
        <taxon>Mucoromycota</taxon>
        <taxon>Glomeromycotina</taxon>
        <taxon>Glomeromycetes</taxon>
        <taxon>Diversisporales</taxon>
        <taxon>Gigasporaceae</taxon>
        <taxon>Cetraspora</taxon>
    </lineage>
</organism>
<name>A0ACA9K699_9GLOM</name>
<dbReference type="EMBL" id="CAJVPW010000461">
    <property type="protein sequence ID" value="CAG8454912.1"/>
    <property type="molecule type" value="Genomic_DNA"/>
</dbReference>
<feature type="non-terminal residue" evidence="1">
    <location>
        <position position="124"/>
    </location>
</feature>
<keyword evidence="2" id="KW-1185">Reference proteome</keyword>
<evidence type="ECO:0000313" key="2">
    <source>
        <dbReference type="Proteomes" id="UP000789366"/>
    </source>
</evidence>
<accession>A0ACA9K699</accession>
<proteinExistence type="predicted"/>
<reference evidence="1" key="1">
    <citation type="submission" date="2021-06" db="EMBL/GenBank/DDBJ databases">
        <authorList>
            <person name="Kallberg Y."/>
            <person name="Tangrot J."/>
            <person name="Rosling A."/>
        </authorList>
    </citation>
    <scope>NUCLEOTIDE SEQUENCE</scope>
    <source>
        <strain evidence="1">28 12/20/2015</strain>
    </source>
</reference>
<gene>
    <name evidence="1" type="ORF">SPELUC_LOCUS992</name>
</gene>
<sequence>MNEDYENISNKHQILESKATELQCLVDYINEELIANNLQHVDAIINNLNNAFTILSDIEQSKSQRVQCTTWHGTSDWLFCYDLQSRDCKFLVIILGCSDWSMSRYDLQCATVVTGLQHFDGDTG</sequence>
<comment type="caution">
    <text evidence="1">The sequence shown here is derived from an EMBL/GenBank/DDBJ whole genome shotgun (WGS) entry which is preliminary data.</text>
</comment>
<dbReference type="Proteomes" id="UP000789366">
    <property type="component" value="Unassembled WGS sequence"/>
</dbReference>